<reference evidence="1" key="1">
    <citation type="submission" date="2020-05" db="EMBL/GenBank/DDBJ databases">
        <authorList>
            <person name="Chiriac C."/>
            <person name="Salcher M."/>
            <person name="Ghai R."/>
            <person name="Kavagutti S V."/>
        </authorList>
    </citation>
    <scope>NUCLEOTIDE SEQUENCE</scope>
</reference>
<organism evidence="1">
    <name type="scientific">freshwater metagenome</name>
    <dbReference type="NCBI Taxonomy" id="449393"/>
    <lineage>
        <taxon>unclassified sequences</taxon>
        <taxon>metagenomes</taxon>
        <taxon>ecological metagenomes</taxon>
    </lineage>
</organism>
<dbReference type="AlphaFoldDB" id="A0A6J6N306"/>
<proteinExistence type="predicted"/>
<name>A0A6J6N306_9ZZZZ</name>
<protein>
    <submittedName>
        <fullName evidence="1">Unannotated protein</fullName>
    </submittedName>
</protein>
<dbReference type="EMBL" id="CAEZWU010000247">
    <property type="protein sequence ID" value="CAB4679628.1"/>
    <property type="molecule type" value="Genomic_DNA"/>
</dbReference>
<accession>A0A6J6N306</accession>
<sequence length="141" mass="15298">MFVEKRLCTSTSADSTRSSLKSVKNICSSGVVNMPLYMSVRDESDGKYVFWSSTNSCSIRFRRINNLRSKSISVAPLGSSIKICINEGITRCALAPRHVGSTGTLRQPSVRNFCCATISSIRTLALIASSSSRGKNARPTP</sequence>
<evidence type="ECO:0000313" key="1">
    <source>
        <dbReference type="EMBL" id="CAB4679628.1"/>
    </source>
</evidence>
<gene>
    <name evidence="1" type="ORF">UFOPK2292_01334</name>
</gene>